<keyword evidence="1" id="KW-1133">Transmembrane helix</keyword>
<feature type="transmembrane region" description="Helical" evidence="1">
    <location>
        <begin position="29"/>
        <end position="47"/>
    </location>
</feature>
<sequence length="206" mass="22591">MKGITLKVPSPVTFARDRVVKLVLFADKLFMDLFLGICGSIFISAFSQVGKFTETDKWFIPLTILLWLYVGNQRRTAATLFNPFVSTFSIAARAREGSWAAQTPLVGGIGGGSAEEGSGTGGGEHPHAMEYLLVSTAPQASFASRVLDVGVQLGYIVLYVALTPRNTHSVLISYYYFMIAFVTIRLPILFIKLINTFRERKASSPV</sequence>
<keyword evidence="3" id="KW-1185">Reference proteome</keyword>
<keyword evidence="1" id="KW-0812">Transmembrane</keyword>
<dbReference type="AlphaFoldDB" id="A0A0L0DFG4"/>
<feature type="transmembrane region" description="Helical" evidence="1">
    <location>
        <begin position="174"/>
        <end position="194"/>
    </location>
</feature>
<gene>
    <name evidence="2" type="ORF">AMSG_07132</name>
</gene>
<dbReference type="RefSeq" id="XP_013756601.1">
    <property type="nucleotide sequence ID" value="XM_013901147.1"/>
</dbReference>
<reference evidence="2 3" key="1">
    <citation type="submission" date="2010-05" db="EMBL/GenBank/DDBJ databases">
        <title>The Genome Sequence of Thecamonas trahens ATCC 50062.</title>
        <authorList>
            <consortium name="The Broad Institute Genome Sequencing Platform"/>
            <person name="Russ C."/>
            <person name="Cuomo C."/>
            <person name="Shea T."/>
            <person name="Young S.K."/>
            <person name="Zeng Q."/>
            <person name="Koehrsen M."/>
            <person name="Haas B."/>
            <person name="Borodovsky M."/>
            <person name="Guigo R."/>
            <person name="Alvarado L."/>
            <person name="Berlin A."/>
            <person name="Bochicchio J."/>
            <person name="Borenstein D."/>
            <person name="Chapman S."/>
            <person name="Chen Z."/>
            <person name="Freedman E."/>
            <person name="Gellesch M."/>
            <person name="Goldberg J."/>
            <person name="Griggs A."/>
            <person name="Gujja S."/>
            <person name="Heilman E."/>
            <person name="Heiman D."/>
            <person name="Hepburn T."/>
            <person name="Howarth C."/>
            <person name="Jen D."/>
            <person name="Larson L."/>
            <person name="Mehta T."/>
            <person name="Park D."/>
            <person name="Pearson M."/>
            <person name="Roberts A."/>
            <person name="Saif S."/>
            <person name="Shenoy N."/>
            <person name="Sisk P."/>
            <person name="Stolte C."/>
            <person name="Sykes S."/>
            <person name="Thomson T."/>
            <person name="Walk T."/>
            <person name="White J."/>
            <person name="Yandava C."/>
            <person name="Burger G."/>
            <person name="Gray M.W."/>
            <person name="Holland P.W.H."/>
            <person name="King N."/>
            <person name="Lang F.B.F."/>
            <person name="Roger A.J."/>
            <person name="Ruiz-Trillo I."/>
            <person name="Lander E."/>
            <person name="Nusbaum C."/>
        </authorList>
    </citation>
    <scope>NUCLEOTIDE SEQUENCE [LARGE SCALE GENOMIC DNA]</scope>
    <source>
        <strain evidence="2 3">ATCC 50062</strain>
    </source>
</reference>
<protein>
    <submittedName>
        <fullName evidence="2">Uncharacterized protein</fullName>
    </submittedName>
</protein>
<keyword evidence="1" id="KW-0472">Membrane</keyword>
<evidence type="ECO:0000313" key="3">
    <source>
        <dbReference type="Proteomes" id="UP000054408"/>
    </source>
</evidence>
<dbReference type="EMBL" id="GL349463">
    <property type="protein sequence ID" value="KNC50896.1"/>
    <property type="molecule type" value="Genomic_DNA"/>
</dbReference>
<dbReference type="GeneID" id="25566131"/>
<accession>A0A0L0DFG4</accession>
<name>A0A0L0DFG4_THETB</name>
<evidence type="ECO:0000313" key="2">
    <source>
        <dbReference type="EMBL" id="KNC50896.1"/>
    </source>
</evidence>
<evidence type="ECO:0000256" key="1">
    <source>
        <dbReference type="SAM" id="Phobius"/>
    </source>
</evidence>
<organism evidence="2 3">
    <name type="scientific">Thecamonas trahens ATCC 50062</name>
    <dbReference type="NCBI Taxonomy" id="461836"/>
    <lineage>
        <taxon>Eukaryota</taxon>
        <taxon>Apusozoa</taxon>
        <taxon>Apusomonadida</taxon>
        <taxon>Apusomonadidae</taxon>
        <taxon>Thecamonas</taxon>
    </lineage>
</organism>
<proteinExistence type="predicted"/>
<dbReference type="Proteomes" id="UP000054408">
    <property type="component" value="Unassembled WGS sequence"/>
</dbReference>